<accession>A0A1V9ZAT1</accession>
<dbReference type="InterPro" id="IPR016024">
    <property type="entry name" value="ARM-type_fold"/>
</dbReference>
<evidence type="ECO:0000313" key="1">
    <source>
        <dbReference type="EMBL" id="OQR95031.1"/>
    </source>
</evidence>
<protein>
    <submittedName>
        <fullName evidence="1">Uncharacterized protein</fullName>
    </submittedName>
</protein>
<dbReference type="EMBL" id="JNBS01002150">
    <property type="protein sequence ID" value="OQR95031.1"/>
    <property type="molecule type" value="Genomic_DNA"/>
</dbReference>
<dbReference type="Gene3D" id="1.25.10.10">
    <property type="entry name" value="Leucine-rich Repeat Variant"/>
    <property type="match status" value="1"/>
</dbReference>
<keyword evidence="2" id="KW-1185">Reference proteome</keyword>
<dbReference type="Proteomes" id="UP000243217">
    <property type="component" value="Unassembled WGS sequence"/>
</dbReference>
<sequence>MENKSLITPEELLTLLDGYGHEFDAFQRCLTELQRSIQNTPGIREDMAQCNLIPRLMKYFTMHSHHSNLMLCMIHFLQSVVIYDEKSNAEFQSEIVKSGLWRHILDAAKDGNEEIHDEWCKLTSILCYDYPFARHEENQLEMVQSGALDTVVEMIKLRNTPQSYIIGSKTIVDLCYKNVFKATNIDRAIKLDVIVLLSMGLHLFYKDLLVVQGISNVFFYFVMANPEATKNGMIQSSTFDRLQSCLAYPRIDIQTVYYILRIAEVVLRDD</sequence>
<feature type="non-terminal residue" evidence="1">
    <location>
        <position position="270"/>
    </location>
</feature>
<dbReference type="OrthoDB" id="72398at2759"/>
<reference evidence="1 2" key="1">
    <citation type="journal article" date="2014" name="Genome Biol. Evol.">
        <title>The secreted proteins of Achlya hypogyna and Thraustotheca clavata identify the ancestral oomycete secretome and reveal gene acquisitions by horizontal gene transfer.</title>
        <authorList>
            <person name="Misner I."/>
            <person name="Blouin N."/>
            <person name="Leonard G."/>
            <person name="Richards T.A."/>
            <person name="Lane C.E."/>
        </authorList>
    </citation>
    <scope>NUCLEOTIDE SEQUENCE [LARGE SCALE GENOMIC DNA]</scope>
    <source>
        <strain evidence="1 2">ATCC 34112</strain>
    </source>
</reference>
<comment type="caution">
    <text evidence="1">The sequence shown here is derived from an EMBL/GenBank/DDBJ whole genome shotgun (WGS) entry which is preliminary data.</text>
</comment>
<gene>
    <name evidence="1" type="ORF">THRCLA_08038</name>
</gene>
<dbReference type="AlphaFoldDB" id="A0A1V9ZAT1"/>
<organism evidence="1 2">
    <name type="scientific">Thraustotheca clavata</name>
    <dbReference type="NCBI Taxonomy" id="74557"/>
    <lineage>
        <taxon>Eukaryota</taxon>
        <taxon>Sar</taxon>
        <taxon>Stramenopiles</taxon>
        <taxon>Oomycota</taxon>
        <taxon>Saprolegniomycetes</taxon>
        <taxon>Saprolegniales</taxon>
        <taxon>Achlyaceae</taxon>
        <taxon>Thraustotheca</taxon>
    </lineage>
</organism>
<dbReference type="SUPFAM" id="SSF48371">
    <property type="entry name" value="ARM repeat"/>
    <property type="match status" value="1"/>
</dbReference>
<evidence type="ECO:0000313" key="2">
    <source>
        <dbReference type="Proteomes" id="UP000243217"/>
    </source>
</evidence>
<proteinExistence type="predicted"/>
<dbReference type="InterPro" id="IPR011989">
    <property type="entry name" value="ARM-like"/>
</dbReference>
<name>A0A1V9ZAT1_9STRA</name>